<evidence type="ECO:0000256" key="1">
    <source>
        <dbReference type="SAM" id="Phobius"/>
    </source>
</evidence>
<name>A0A2U2DQ52_9HYPH</name>
<organism evidence="3 4">
    <name type="scientific">Metarhizobium album</name>
    <dbReference type="NCBI Taxonomy" id="2182425"/>
    <lineage>
        <taxon>Bacteria</taxon>
        <taxon>Pseudomonadati</taxon>
        <taxon>Pseudomonadota</taxon>
        <taxon>Alphaproteobacteria</taxon>
        <taxon>Hyphomicrobiales</taxon>
        <taxon>Rhizobiaceae</taxon>
        <taxon>Metarhizobium</taxon>
    </lineage>
</organism>
<keyword evidence="1" id="KW-1133">Transmembrane helix</keyword>
<dbReference type="Proteomes" id="UP000245252">
    <property type="component" value="Unassembled WGS sequence"/>
</dbReference>
<dbReference type="AlphaFoldDB" id="A0A2U2DQ52"/>
<sequence>MSYATHKFPKPGRRRYRRQGSGIKAWITILALVFAGSAVLYGRMFLGSGLAASTPSSFTSRTGNLTGCQAARALGIAPIRRGDANYRPELDADGDGVACEPYR</sequence>
<reference evidence="3 4" key="1">
    <citation type="submission" date="2018-05" db="EMBL/GenBank/DDBJ databases">
        <title>The draft genome of strain NS-104.</title>
        <authorList>
            <person name="Hang P."/>
            <person name="Jiang J."/>
        </authorList>
    </citation>
    <scope>NUCLEOTIDE SEQUENCE [LARGE SCALE GENOMIC DNA]</scope>
    <source>
        <strain evidence="3 4">NS-104</strain>
    </source>
</reference>
<proteinExistence type="predicted"/>
<comment type="caution">
    <text evidence="3">The sequence shown here is derived from an EMBL/GenBank/DDBJ whole genome shotgun (WGS) entry which is preliminary data.</text>
</comment>
<gene>
    <name evidence="3" type="ORF">DEM27_15365</name>
</gene>
<feature type="transmembrane region" description="Helical" evidence="1">
    <location>
        <begin position="21"/>
        <end position="41"/>
    </location>
</feature>
<accession>A0A2U2DQ52</accession>
<dbReference type="Pfam" id="PF05901">
    <property type="entry name" value="Excalibur"/>
    <property type="match status" value="1"/>
</dbReference>
<dbReference type="EMBL" id="QFBC01000006">
    <property type="protein sequence ID" value="PWE55433.1"/>
    <property type="molecule type" value="Genomic_DNA"/>
</dbReference>
<evidence type="ECO:0000313" key="4">
    <source>
        <dbReference type="Proteomes" id="UP000245252"/>
    </source>
</evidence>
<dbReference type="InterPro" id="IPR008613">
    <property type="entry name" value="Excalibur_Ca-bd_domain"/>
</dbReference>
<dbReference type="RefSeq" id="WP_109459131.1">
    <property type="nucleotide sequence ID" value="NZ_QFBC01000006.1"/>
</dbReference>
<dbReference type="SMART" id="SM00894">
    <property type="entry name" value="Excalibur"/>
    <property type="match status" value="1"/>
</dbReference>
<protein>
    <recommendedName>
        <fullName evidence="2">Excalibur calcium-binding domain-containing protein</fullName>
    </recommendedName>
</protein>
<keyword evidence="1" id="KW-0812">Transmembrane</keyword>
<keyword evidence="4" id="KW-1185">Reference proteome</keyword>
<evidence type="ECO:0000313" key="3">
    <source>
        <dbReference type="EMBL" id="PWE55433.1"/>
    </source>
</evidence>
<dbReference type="OrthoDB" id="5366081at2"/>
<feature type="domain" description="Excalibur calcium-binding" evidence="2">
    <location>
        <begin position="64"/>
        <end position="100"/>
    </location>
</feature>
<evidence type="ECO:0000259" key="2">
    <source>
        <dbReference type="SMART" id="SM00894"/>
    </source>
</evidence>
<keyword evidence="1" id="KW-0472">Membrane</keyword>